<evidence type="ECO:0000259" key="1">
    <source>
        <dbReference type="Pfam" id="PF01272"/>
    </source>
</evidence>
<name>A0A7X1F8I7_9SPHN</name>
<organism evidence="2 3">
    <name type="scientific">Novosphingobium aerophilum</name>
    <dbReference type="NCBI Taxonomy" id="2839843"/>
    <lineage>
        <taxon>Bacteria</taxon>
        <taxon>Pseudomonadati</taxon>
        <taxon>Pseudomonadota</taxon>
        <taxon>Alphaproteobacteria</taxon>
        <taxon>Sphingomonadales</taxon>
        <taxon>Sphingomonadaceae</taxon>
        <taxon>Novosphingobium</taxon>
    </lineage>
</organism>
<keyword evidence="2" id="KW-0251">Elongation factor</keyword>
<keyword evidence="2" id="KW-0648">Protein biosynthesis</keyword>
<feature type="domain" description="Transcription elongation factor GreA/GreB C-terminal" evidence="1">
    <location>
        <begin position="84"/>
        <end position="151"/>
    </location>
</feature>
<accession>A0A7X1F8I7</accession>
<dbReference type="Pfam" id="PF01272">
    <property type="entry name" value="GreA_GreB"/>
    <property type="match status" value="1"/>
</dbReference>
<dbReference type="InterPro" id="IPR036953">
    <property type="entry name" value="GreA/GreB_C_sf"/>
</dbReference>
<proteinExistence type="predicted"/>
<reference evidence="2 3" key="1">
    <citation type="submission" date="2020-08" db="EMBL/GenBank/DDBJ databases">
        <title>The genome sequence of Novosphingobium flavum 4Y4.</title>
        <authorList>
            <person name="Liu Y."/>
        </authorList>
    </citation>
    <scope>NUCLEOTIDE SEQUENCE [LARGE SCALE GENOMIC DNA]</scope>
    <source>
        <strain evidence="2 3">4Y4</strain>
    </source>
</reference>
<evidence type="ECO:0000313" key="2">
    <source>
        <dbReference type="EMBL" id="MBC2652373.1"/>
    </source>
</evidence>
<sequence length="160" mass="17152">MSVAFRRDGDEEHLEPKFEIPIPPGPNRVTARGLALIRARVAELEQTIAGAAGDEAALTTLRRDLRYWQTREITAELMPVPAGEVVEFGATVHLRLNGKPRAITLVGDDEADPAADLIAFSAPLARVLHDAEPGDVLPFGGRDDAIEVLSITVRANGDAA</sequence>
<dbReference type="GO" id="GO:0003746">
    <property type="term" value="F:translation elongation factor activity"/>
    <property type="evidence" value="ECO:0007669"/>
    <property type="project" value="UniProtKB-KW"/>
</dbReference>
<comment type="caution">
    <text evidence="2">The sequence shown here is derived from an EMBL/GenBank/DDBJ whole genome shotgun (WGS) entry which is preliminary data.</text>
</comment>
<dbReference type="GO" id="GO:0003677">
    <property type="term" value="F:DNA binding"/>
    <property type="evidence" value="ECO:0007669"/>
    <property type="project" value="InterPro"/>
</dbReference>
<dbReference type="EMBL" id="JACLAU010000018">
    <property type="protein sequence ID" value="MBC2652373.1"/>
    <property type="molecule type" value="Genomic_DNA"/>
</dbReference>
<dbReference type="AlphaFoldDB" id="A0A7X1F8I7"/>
<dbReference type="Gene3D" id="3.10.50.30">
    <property type="entry name" value="Transcription elongation factor, GreA/GreB, C-terminal domain"/>
    <property type="match status" value="1"/>
</dbReference>
<dbReference type="SUPFAM" id="SSF54534">
    <property type="entry name" value="FKBP-like"/>
    <property type="match status" value="1"/>
</dbReference>
<keyword evidence="3" id="KW-1185">Reference proteome</keyword>
<dbReference type="GO" id="GO:0032784">
    <property type="term" value="P:regulation of DNA-templated transcription elongation"/>
    <property type="evidence" value="ECO:0007669"/>
    <property type="project" value="InterPro"/>
</dbReference>
<evidence type="ECO:0000313" key="3">
    <source>
        <dbReference type="Proteomes" id="UP000520156"/>
    </source>
</evidence>
<dbReference type="InterPro" id="IPR001437">
    <property type="entry name" value="Tscrpt_elong_fac_GreA/B_C"/>
</dbReference>
<dbReference type="RefSeq" id="WP_185683786.1">
    <property type="nucleotide sequence ID" value="NZ_JACLAU010000018.1"/>
</dbReference>
<dbReference type="Proteomes" id="UP000520156">
    <property type="component" value="Unassembled WGS sequence"/>
</dbReference>
<protein>
    <submittedName>
        <fullName evidence="2">GreA/GreB family elongation factor</fullName>
    </submittedName>
</protein>
<gene>
    <name evidence="2" type="ORF">H7F49_11725</name>
</gene>